<dbReference type="Proteomes" id="UP000326396">
    <property type="component" value="Unassembled WGS sequence"/>
</dbReference>
<proteinExistence type="predicted"/>
<keyword evidence="1" id="KW-0812">Transmembrane</keyword>
<evidence type="ECO:0000313" key="3">
    <source>
        <dbReference type="EMBL" id="KAD1137719.1"/>
    </source>
</evidence>
<feature type="transmembrane region" description="Helical" evidence="1">
    <location>
        <begin position="50"/>
        <end position="67"/>
    </location>
</feature>
<dbReference type="AlphaFoldDB" id="A0A5N6LFG0"/>
<keyword evidence="1" id="KW-0472">Membrane</keyword>
<keyword evidence="4" id="KW-1185">Reference proteome</keyword>
<gene>
    <name evidence="3" type="ORF">E3N88_43229</name>
</gene>
<reference evidence="3 4" key="1">
    <citation type="submission" date="2019-05" db="EMBL/GenBank/DDBJ databases">
        <title>Mikania micrantha, genome provides insights into the molecular mechanism of rapid growth.</title>
        <authorList>
            <person name="Liu B."/>
        </authorList>
    </citation>
    <scope>NUCLEOTIDE SEQUENCE [LARGE SCALE GENOMIC DNA]</scope>
    <source>
        <strain evidence="3">NLD-2019</strain>
        <tissue evidence="3">Leaf</tissue>
    </source>
</reference>
<evidence type="ECO:0000256" key="1">
    <source>
        <dbReference type="SAM" id="Phobius"/>
    </source>
</evidence>
<keyword evidence="2" id="KW-0732">Signal</keyword>
<sequence>MASGGALHVAIVALFVLLVSSTAAVAREYTEFSPAPAPAPAEAGSAAPVTLSMVIVSASILISVAVGPQER</sequence>
<keyword evidence="1" id="KW-1133">Transmembrane helix</keyword>
<evidence type="ECO:0000313" key="4">
    <source>
        <dbReference type="Proteomes" id="UP000326396"/>
    </source>
</evidence>
<comment type="caution">
    <text evidence="3">The sequence shown here is derived from an EMBL/GenBank/DDBJ whole genome shotgun (WGS) entry which is preliminary data.</text>
</comment>
<feature type="signal peptide" evidence="2">
    <location>
        <begin position="1"/>
        <end position="26"/>
    </location>
</feature>
<feature type="chain" id="PRO_5024411472" evidence="2">
    <location>
        <begin position="27"/>
        <end position="71"/>
    </location>
</feature>
<organism evidence="3 4">
    <name type="scientific">Mikania micrantha</name>
    <name type="common">bitter vine</name>
    <dbReference type="NCBI Taxonomy" id="192012"/>
    <lineage>
        <taxon>Eukaryota</taxon>
        <taxon>Viridiplantae</taxon>
        <taxon>Streptophyta</taxon>
        <taxon>Embryophyta</taxon>
        <taxon>Tracheophyta</taxon>
        <taxon>Spermatophyta</taxon>
        <taxon>Magnoliopsida</taxon>
        <taxon>eudicotyledons</taxon>
        <taxon>Gunneridae</taxon>
        <taxon>Pentapetalae</taxon>
        <taxon>asterids</taxon>
        <taxon>campanulids</taxon>
        <taxon>Asterales</taxon>
        <taxon>Asteraceae</taxon>
        <taxon>Asteroideae</taxon>
        <taxon>Heliantheae alliance</taxon>
        <taxon>Eupatorieae</taxon>
        <taxon>Mikania</taxon>
    </lineage>
</organism>
<name>A0A5N6LFG0_9ASTR</name>
<protein>
    <submittedName>
        <fullName evidence="3">Uncharacterized protein</fullName>
    </submittedName>
</protein>
<evidence type="ECO:0000256" key="2">
    <source>
        <dbReference type="SAM" id="SignalP"/>
    </source>
</evidence>
<accession>A0A5N6LFG0</accession>
<dbReference type="EMBL" id="SZYD01001038">
    <property type="protein sequence ID" value="KAD1137719.1"/>
    <property type="molecule type" value="Genomic_DNA"/>
</dbReference>